<keyword evidence="5" id="KW-0175">Coiled coil</keyword>
<dbReference type="InterPro" id="IPR001902">
    <property type="entry name" value="SLC26A/SulP_fam"/>
</dbReference>
<feature type="domain" description="STAS" evidence="7">
    <location>
        <begin position="538"/>
        <end position="727"/>
    </location>
</feature>
<dbReference type="Gene3D" id="3.30.750.24">
    <property type="entry name" value="STAS domain"/>
    <property type="match status" value="1"/>
</dbReference>
<evidence type="ECO:0000313" key="9">
    <source>
        <dbReference type="Proteomes" id="UP000534634"/>
    </source>
</evidence>
<comment type="caution">
    <text evidence="8">The sequence shown here is derived from an EMBL/GenBank/DDBJ whole genome shotgun (WGS) entry which is preliminary data.</text>
</comment>
<dbReference type="InterPro" id="IPR036513">
    <property type="entry name" value="STAS_dom_sf"/>
</dbReference>
<feature type="transmembrane region" description="Helical" evidence="6">
    <location>
        <begin position="91"/>
        <end position="118"/>
    </location>
</feature>
<dbReference type="Pfam" id="PF01740">
    <property type="entry name" value="STAS"/>
    <property type="match status" value="1"/>
</dbReference>
<accession>A0A7L1CB01</accession>
<evidence type="ECO:0000313" key="8">
    <source>
        <dbReference type="EMBL" id="NXM63187.1"/>
    </source>
</evidence>
<comment type="subcellular location">
    <subcellularLocation>
        <location evidence="1">Membrane</location>
        <topology evidence="1">Multi-pass membrane protein</topology>
    </subcellularLocation>
</comment>
<evidence type="ECO:0000256" key="5">
    <source>
        <dbReference type="SAM" id="Coils"/>
    </source>
</evidence>
<evidence type="ECO:0000256" key="4">
    <source>
        <dbReference type="ARBA" id="ARBA00023136"/>
    </source>
</evidence>
<feature type="transmembrane region" description="Helical" evidence="6">
    <location>
        <begin position="191"/>
        <end position="218"/>
    </location>
</feature>
<dbReference type="InterPro" id="IPR002645">
    <property type="entry name" value="STAS_dom"/>
</dbReference>
<dbReference type="GO" id="GO:0055085">
    <property type="term" value="P:transmembrane transport"/>
    <property type="evidence" value="ECO:0007669"/>
    <property type="project" value="InterPro"/>
</dbReference>
<feature type="non-terminal residue" evidence="8">
    <location>
        <position position="1"/>
    </location>
</feature>
<reference evidence="8 9" key="1">
    <citation type="submission" date="2019-09" db="EMBL/GenBank/DDBJ databases">
        <title>Bird 10,000 Genomes (B10K) Project - Family phase.</title>
        <authorList>
            <person name="Zhang G."/>
        </authorList>
    </citation>
    <scope>NUCLEOTIDE SEQUENCE [LARGE SCALE GENOMIC DNA]</scope>
    <source>
        <strain evidence="8">B10K-DU-002-01</strain>
        <tissue evidence="8">Muscle</tissue>
    </source>
</reference>
<feature type="coiled-coil region" evidence="5">
    <location>
        <begin position="577"/>
        <end position="608"/>
    </location>
</feature>
<feature type="transmembrane region" description="Helical" evidence="6">
    <location>
        <begin position="356"/>
        <end position="376"/>
    </location>
</feature>
<keyword evidence="3 6" id="KW-1133">Transmembrane helix</keyword>
<evidence type="ECO:0000256" key="3">
    <source>
        <dbReference type="ARBA" id="ARBA00022989"/>
    </source>
</evidence>
<dbReference type="NCBIfam" id="TIGR00815">
    <property type="entry name" value="sulP"/>
    <property type="match status" value="1"/>
</dbReference>
<sequence length="728" mass="79174">MAAEMALSHRAPCEVLSEAELEEMAQRKPPTKPSLRGCLHKTRCSGSAAKSLLFRFLPFLRWLPRYPIKDWLLGDIVSGFSVGIMHLPQGLAYALLAGLPPVTGLYSSFYPVFLYFFFGTSRHNSVGPPREVPTLGSLPTLYLFSGPFAVISVMIGSLTDSLVPSENFLESVNGSNATVNEELRDAARVELVATITVLTGIFQVALGLLQFGFVVTYLSDPLVRGYTTAASVHVLVSQLKNVFGVSQGEHSGPLSLFVTIIDLCKKLPDTNVGTLVTSIIAMVAILIVKELNHKFATKLPMPIPIELITIIVSTGISYGVNLNGKFGISVVGNIPSGLKPPVAPNVSYFGQVAGNAFAIAVVGYAICISLGKIFALKHGYKVDSNQELIALGLCNFLGGFFQCFAISCSMSRSLVQESTGGNSQVAGVIASLVILVTILKIGELFRDLPKAILAAIIIVNLKGMFKQFSDLSTLWKSNQVDLLVWIVTFIATLLLNLDIGLAASVAFGLLTVIFRTQLPHYSILGRISNTDVYRDVVEYEMAQEVPGVKIFRSSSTVYFANVELYAEALKQKSGIDVDRLIEKKKKALKKLKKQQKKLEKEKAKRKKVLPWSPSLPQNAEDGPGLAVIELSVGESSVPPEPTLHSLGLPQPSFYAIILDFSPVSFVDTVSIKILKNIFRDFREIEVDVFIASCPVSVLAQLERGNFFSSAITKHSFFPSVHDAVMHIS</sequence>
<evidence type="ECO:0000256" key="2">
    <source>
        <dbReference type="ARBA" id="ARBA00022692"/>
    </source>
</evidence>
<keyword evidence="4 6" id="KW-0472">Membrane</keyword>
<name>A0A7L1CB01_9PASS</name>
<organism evidence="8 9">
    <name type="scientific">Illadopsis cleaveri</name>
    <name type="common">blackcap illadopsis</name>
    <dbReference type="NCBI Taxonomy" id="201329"/>
    <lineage>
        <taxon>Eukaryota</taxon>
        <taxon>Metazoa</taxon>
        <taxon>Chordata</taxon>
        <taxon>Craniata</taxon>
        <taxon>Vertebrata</taxon>
        <taxon>Euteleostomi</taxon>
        <taxon>Archelosauria</taxon>
        <taxon>Archosauria</taxon>
        <taxon>Dinosauria</taxon>
        <taxon>Saurischia</taxon>
        <taxon>Theropoda</taxon>
        <taxon>Coelurosauria</taxon>
        <taxon>Aves</taxon>
        <taxon>Neognathae</taxon>
        <taxon>Neoaves</taxon>
        <taxon>Telluraves</taxon>
        <taxon>Australaves</taxon>
        <taxon>Passeriformes</taxon>
        <taxon>Sylvioidea</taxon>
        <taxon>Timaliidae</taxon>
        <taxon>Illadopsis</taxon>
    </lineage>
</organism>
<dbReference type="GO" id="GO:0016020">
    <property type="term" value="C:membrane"/>
    <property type="evidence" value="ECO:0007669"/>
    <property type="project" value="UniProtKB-SubCell"/>
</dbReference>
<dbReference type="AlphaFoldDB" id="A0A7L1CB01"/>
<dbReference type="Pfam" id="PF00916">
    <property type="entry name" value="Sulfate_transp"/>
    <property type="match status" value="1"/>
</dbReference>
<feature type="transmembrane region" description="Helical" evidence="6">
    <location>
        <begin position="138"/>
        <end position="158"/>
    </location>
</feature>
<proteinExistence type="predicted"/>
<evidence type="ECO:0000259" key="7">
    <source>
        <dbReference type="PROSITE" id="PS50801"/>
    </source>
</evidence>
<evidence type="ECO:0000256" key="6">
    <source>
        <dbReference type="SAM" id="Phobius"/>
    </source>
</evidence>
<dbReference type="CDD" id="cd07042">
    <property type="entry name" value="STAS_SulP_like_sulfate_transporter"/>
    <property type="match status" value="1"/>
</dbReference>
<dbReference type="PROSITE" id="PS50801">
    <property type="entry name" value="STAS"/>
    <property type="match status" value="1"/>
</dbReference>
<feature type="non-terminal residue" evidence="8">
    <location>
        <position position="728"/>
    </location>
</feature>
<feature type="transmembrane region" description="Helical" evidence="6">
    <location>
        <begin position="272"/>
        <end position="291"/>
    </location>
</feature>
<feature type="transmembrane region" description="Helical" evidence="6">
    <location>
        <begin position="424"/>
        <end position="441"/>
    </location>
</feature>
<dbReference type="Proteomes" id="UP000534634">
    <property type="component" value="Unassembled WGS sequence"/>
</dbReference>
<dbReference type="PANTHER" id="PTHR11814">
    <property type="entry name" value="SULFATE TRANSPORTER"/>
    <property type="match status" value="1"/>
</dbReference>
<feature type="transmembrane region" description="Helical" evidence="6">
    <location>
        <begin position="388"/>
        <end position="412"/>
    </location>
</feature>
<keyword evidence="9" id="KW-1185">Reference proteome</keyword>
<gene>
    <name evidence="8" type="primary">Slc26a6</name>
    <name evidence="8" type="ORF">ILLCLE_R00469</name>
</gene>
<dbReference type="InterPro" id="IPR011547">
    <property type="entry name" value="SLC26A/SulP_dom"/>
</dbReference>
<protein>
    <submittedName>
        <fullName evidence="8">S26A6 protein</fullName>
    </submittedName>
</protein>
<evidence type="ECO:0000256" key="1">
    <source>
        <dbReference type="ARBA" id="ARBA00004141"/>
    </source>
</evidence>
<dbReference type="SUPFAM" id="SSF52091">
    <property type="entry name" value="SpoIIaa-like"/>
    <property type="match status" value="1"/>
</dbReference>
<dbReference type="EMBL" id="VXBB01021724">
    <property type="protein sequence ID" value="NXM63187.1"/>
    <property type="molecule type" value="Genomic_DNA"/>
</dbReference>
<feature type="transmembrane region" description="Helical" evidence="6">
    <location>
        <begin position="485"/>
        <end position="514"/>
    </location>
</feature>
<keyword evidence="2 6" id="KW-0812">Transmembrane</keyword>